<reference evidence="1 2" key="1">
    <citation type="submission" date="2015-09" db="EMBL/GenBank/DDBJ databases">
        <authorList>
            <consortium name="Pathogen Informatics"/>
        </authorList>
    </citation>
    <scope>NUCLEOTIDE SEQUENCE [LARGE SCALE GENOMIC DNA]</scope>
    <source>
        <strain evidence="1 2">2789STDY5834884</strain>
    </source>
</reference>
<sequence>MDSQSTEERAEKVVIALTPEQLKDICANAAEIGAKEALKTYDQERKKEQGKRADRRLRNTKLLLRNYHMLKEHAENSVFGRIQMEESALDILESMMNLYDNEVIIESIKRSATRTAIIVSHIETMFGLYDAYCEKSPNQDIDRRRYEVVWDKYMAEPVLTVKEIAAKHNMSKENVYSDLRVAEERLTALIFGVDGLKVR</sequence>
<dbReference type="EMBL" id="CZAJ01000019">
    <property type="protein sequence ID" value="CUP14434.1"/>
    <property type="molecule type" value="Genomic_DNA"/>
</dbReference>
<dbReference type="AlphaFoldDB" id="A0A174KQE6"/>
<evidence type="ECO:0000313" key="1">
    <source>
        <dbReference type="EMBL" id="CUP14434.1"/>
    </source>
</evidence>
<evidence type="ECO:0000313" key="2">
    <source>
        <dbReference type="Proteomes" id="UP000095602"/>
    </source>
</evidence>
<name>A0A174KQE6_9FIRM</name>
<dbReference type="Proteomes" id="UP000095602">
    <property type="component" value="Unassembled WGS sequence"/>
</dbReference>
<dbReference type="RefSeq" id="WP_055274182.1">
    <property type="nucleotide sequence ID" value="NZ_CZAJ01000019.1"/>
</dbReference>
<accession>A0A174KQE6</accession>
<proteinExistence type="predicted"/>
<gene>
    <name evidence="1" type="ORF">ERS852497_02020</name>
</gene>
<organism evidence="1 2">
    <name type="scientific">Agathobacter rectalis</name>
    <dbReference type="NCBI Taxonomy" id="39491"/>
    <lineage>
        <taxon>Bacteria</taxon>
        <taxon>Bacillati</taxon>
        <taxon>Bacillota</taxon>
        <taxon>Clostridia</taxon>
        <taxon>Lachnospirales</taxon>
        <taxon>Lachnospiraceae</taxon>
        <taxon>Agathobacter</taxon>
    </lineage>
</organism>
<protein>
    <submittedName>
        <fullName evidence="1">Uncharacterized protein</fullName>
    </submittedName>
</protein>